<dbReference type="Proteomes" id="UP001153737">
    <property type="component" value="Chromosome 2"/>
</dbReference>
<dbReference type="FunFam" id="3.40.50.2000:FF:000050">
    <property type="entry name" value="UDP-glucuronosyltransferase"/>
    <property type="match status" value="1"/>
</dbReference>
<evidence type="ECO:0000256" key="5">
    <source>
        <dbReference type="RuleBase" id="RU362059"/>
    </source>
</evidence>
<evidence type="ECO:0000256" key="1">
    <source>
        <dbReference type="ARBA" id="ARBA00009995"/>
    </source>
</evidence>
<name>A0A9P0GQ62_PHACE</name>
<dbReference type="OrthoDB" id="5835829at2759"/>
<comment type="similarity">
    <text evidence="1 4">Belongs to the UDP-glycosyltransferase family.</text>
</comment>
<dbReference type="Pfam" id="PF00201">
    <property type="entry name" value="UDPGT"/>
    <property type="match status" value="1"/>
</dbReference>
<proteinExistence type="inferred from homology"/>
<gene>
    <name evidence="6" type="ORF">PHAECO_LOCUS6173</name>
</gene>
<keyword evidence="5" id="KW-0472">Membrane</keyword>
<organism evidence="6 7">
    <name type="scientific">Phaedon cochleariae</name>
    <name type="common">Mustard beetle</name>
    <dbReference type="NCBI Taxonomy" id="80249"/>
    <lineage>
        <taxon>Eukaryota</taxon>
        <taxon>Metazoa</taxon>
        <taxon>Ecdysozoa</taxon>
        <taxon>Arthropoda</taxon>
        <taxon>Hexapoda</taxon>
        <taxon>Insecta</taxon>
        <taxon>Pterygota</taxon>
        <taxon>Neoptera</taxon>
        <taxon>Endopterygota</taxon>
        <taxon>Coleoptera</taxon>
        <taxon>Polyphaga</taxon>
        <taxon>Cucujiformia</taxon>
        <taxon>Chrysomeloidea</taxon>
        <taxon>Chrysomelidae</taxon>
        <taxon>Chrysomelinae</taxon>
        <taxon>Chrysomelini</taxon>
        <taxon>Phaedon</taxon>
    </lineage>
</organism>
<evidence type="ECO:0000256" key="4">
    <source>
        <dbReference type="RuleBase" id="RU003718"/>
    </source>
</evidence>
<reference evidence="6" key="2">
    <citation type="submission" date="2022-10" db="EMBL/GenBank/DDBJ databases">
        <authorList>
            <consortium name="ENA_rothamsted_submissions"/>
            <consortium name="culmorum"/>
            <person name="King R."/>
        </authorList>
    </citation>
    <scope>NUCLEOTIDE SEQUENCE</scope>
</reference>
<dbReference type="EC" id="2.4.1.17" evidence="5"/>
<keyword evidence="5" id="KW-0732">Signal</keyword>
<evidence type="ECO:0000256" key="3">
    <source>
        <dbReference type="ARBA" id="ARBA00022679"/>
    </source>
</evidence>
<dbReference type="EMBL" id="OU896708">
    <property type="protein sequence ID" value="CAH1156164.1"/>
    <property type="molecule type" value="Genomic_DNA"/>
</dbReference>
<keyword evidence="5" id="KW-1133">Transmembrane helix</keyword>
<keyword evidence="3 4" id="KW-0808">Transferase</keyword>
<evidence type="ECO:0000313" key="6">
    <source>
        <dbReference type="EMBL" id="CAH1156164.1"/>
    </source>
</evidence>
<dbReference type="PANTHER" id="PTHR48043:SF159">
    <property type="entry name" value="EG:EG0003.4 PROTEIN-RELATED"/>
    <property type="match status" value="1"/>
</dbReference>
<dbReference type="InterPro" id="IPR050271">
    <property type="entry name" value="UDP-glycosyltransferase"/>
</dbReference>
<dbReference type="GO" id="GO:0016020">
    <property type="term" value="C:membrane"/>
    <property type="evidence" value="ECO:0007669"/>
    <property type="project" value="UniProtKB-SubCell"/>
</dbReference>
<comment type="subcellular location">
    <subcellularLocation>
        <location evidence="5">Membrane</location>
        <topology evidence="5">Single-pass membrane protein</topology>
    </subcellularLocation>
</comment>
<dbReference type="CDD" id="cd03784">
    <property type="entry name" value="GT1_Gtf-like"/>
    <property type="match status" value="1"/>
</dbReference>
<dbReference type="PANTHER" id="PTHR48043">
    <property type="entry name" value="EG:EG0003.4 PROTEIN-RELATED"/>
    <property type="match status" value="1"/>
</dbReference>
<comment type="catalytic activity">
    <reaction evidence="5">
        <text>glucuronate acceptor + UDP-alpha-D-glucuronate = acceptor beta-D-glucuronoside + UDP + H(+)</text>
        <dbReference type="Rhea" id="RHEA:21032"/>
        <dbReference type="ChEBI" id="CHEBI:15378"/>
        <dbReference type="ChEBI" id="CHEBI:58052"/>
        <dbReference type="ChEBI" id="CHEBI:58223"/>
        <dbReference type="ChEBI" id="CHEBI:132367"/>
        <dbReference type="ChEBI" id="CHEBI:132368"/>
        <dbReference type="EC" id="2.4.1.17"/>
    </reaction>
</comment>
<dbReference type="SUPFAM" id="SSF53756">
    <property type="entry name" value="UDP-Glycosyltransferase/glycogen phosphorylase"/>
    <property type="match status" value="1"/>
</dbReference>
<dbReference type="InterPro" id="IPR002213">
    <property type="entry name" value="UDP_glucos_trans"/>
</dbReference>
<protein>
    <recommendedName>
        <fullName evidence="5">UDP-glucuronosyltransferase</fullName>
        <ecNumber evidence="5">2.4.1.17</ecNumber>
    </recommendedName>
</protein>
<evidence type="ECO:0000256" key="2">
    <source>
        <dbReference type="ARBA" id="ARBA00022676"/>
    </source>
</evidence>
<evidence type="ECO:0000313" key="7">
    <source>
        <dbReference type="Proteomes" id="UP001153737"/>
    </source>
</evidence>
<dbReference type="PROSITE" id="PS00375">
    <property type="entry name" value="UDPGT"/>
    <property type="match status" value="1"/>
</dbReference>
<dbReference type="Gene3D" id="3.40.50.2000">
    <property type="entry name" value="Glycogen Phosphorylase B"/>
    <property type="match status" value="2"/>
</dbReference>
<dbReference type="GO" id="GO:0015020">
    <property type="term" value="F:glucuronosyltransferase activity"/>
    <property type="evidence" value="ECO:0007669"/>
    <property type="project" value="UniProtKB-EC"/>
</dbReference>
<keyword evidence="2 4" id="KW-0328">Glycosyltransferase</keyword>
<sequence>MFRQLIVLVSLTLAITVNISECARILGIIPTASFSHQVVFRPVWNELAKRGHDVLVITTDPQNDPSIGIREIDISSTAYKLWHDLEYIQRIERHKANPFMLIRHLKVSSSILCDNELQHPEIQSLLNNQTEHFDLLMTEFFHPIMTAFSVRFNCPFIGIQSMDFQNYYHGDSGNPTHPAAFPEIFSPFYGKLTFSERILSFLLNTLMYLNNLIPGGEDEVIKKHFGDDMPPMRDIMYNFSMMFLNVHPAFYARPMGPAFLSIGGGTHLTPVKSLPQDFKEFIEGAEHGVIYFSLGTNVNSERIDPAKRQIFLDTFRELPQRVLWKFDTTDMPNIPANIKIVDWAPQQDILRHPNVKVFITQGGVQSLEEAIFSHVPVVCIPIVADQEKNAKRAADKGIAIHLNYDELNKITLKAAILEAIDNPKYKESAREQAEISVDQPMTGIEKAIWWTEYVLRHKGAPHFRNPIIDLPYYQYYLLDVFGFLIASLLISLWICRRAIRLVYSYLNRLLNPGVNKNIKIKKT</sequence>
<feature type="signal peptide" evidence="5">
    <location>
        <begin position="1"/>
        <end position="22"/>
    </location>
</feature>
<keyword evidence="5" id="KW-0812">Transmembrane</keyword>
<dbReference type="AlphaFoldDB" id="A0A9P0GQ62"/>
<dbReference type="InterPro" id="IPR035595">
    <property type="entry name" value="UDP_glycos_trans_CS"/>
</dbReference>
<feature type="chain" id="PRO_5040539644" description="UDP-glucuronosyltransferase" evidence="5">
    <location>
        <begin position="23"/>
        <end position="523"/>
    </location>
</feature>
<accession>A0A9P0GQ62</accession>
<feature type="transmembrane region" description="Helical" evidence="5">
    <location>
        <begin position="473"/>
        <end position="495"/>
    </location>
</feature>
<keyword evidence="7" id="KW-1185">Reference proteome</keyword>
<reference evidence="6" key="1">
    <citation type="submission" date="2022-01" db="EMBL/GenBank/DDBJ databases">
        <authorList>
            <person name="King R."/>
        </authorList>
    </citation>
    <scope>NUCLEOTIDE SEQUENCE</scope>
</reference>